<gene>
    <name evidence="6" type="ORF">FC26_GL000040</name>
</gene>
<dbReference type="InterPro" id="IPR003680">
    <property type="entry name" value="Flavodoxin_fold"/>
</dbReference>
<reference evidence="6 7" key="1">
    <citation type="journal article" date="2015" name="Genome Announc.">
        <title>Expanding the biotechnology potential of lactobacilli through comparative genomics of 213 strains and associated genera.</title>
        <authorList>
            <person name="Sun Z."/>
            <person name="Harris H.M."/>
            <person name="McCann A."/>
            <person name="Guo C."/>
            <person name="Argimon S."/>
            <person name="Zhang W."/>
            <person name="Yang X."/>
            <person name="Jeffery I.B."/>
            <person name="Cooney J.C."/>
            <person name="Kagawa T.F."/>
            <person name="Liu W."/>
            <person name="Song Y."/>
            <person name="Salvetti E."/>
            <person name="Wrobel A."/>
            <person name="Rasinkangas P."/>
            <person name="Parkhill J."/>
            <person name="Rea M.C."/>
            <person name="O'Sullivan O."/>
            <person name="Ritari J."/>
            <person name="Douillard F.P."/>
            <person name="Paul Ross R."/>
            <person name="Yang R."/>
            <person name="Briner A.E."/>
            <person name="Felis G.E."/>
            <person name="de Vos W.M."/>
            <person name="Barrangou R."/>
            <person name="Klaenhammer T.R."/>
            <person name="Caufield P.W."/>
            <person name="Cui Y."/>
            <person name="Zhang H."/>
            <person name="O'Toole P.W."/>
        </authorList>
    </citation>
    <scope>NUCLEOTIDE SEQUENCE [LARGE SCALE GENOMIC DNA]</scope>
    <source>
        <strain evidence="6 7">DSM 20634</strain>
    </source>
</reference>
<dbReference type="EMBL" id="AYYY01000007">
    <property type="protein sequence ID" value="KRM62254.1"/>
    <property type="molecule type" value="Genomic_DNA"/>
</dbReference>
<evidence type="ECO:0000256" key="2">
    <source>
        <dbReference type="ARBA" id="ARBA00022630"/>
    </source>
</evidence>
<dbReference type="InterPro" id="IPR029039">
    <property type="entry name" value="Flavoprotein-like_sf"/>
</dbReference>
<dbReference type="PANTHER" id="PTHR46305:SF3">
    <property type="entry name" value="NADPH:QUINONE OXIDOREDUCTASE MDAB"/>
    <property type="match status" value="1"/>
</dbReference>
<dbReference type="RefSeq" id="WP_057777643.1">
    <property type="nucleotide sequence ID" value="NZ_AYYY01000007.1"/>
</dbReference>
<dbReference type="AlphaFoldDB" id="A0A0R2A474"/>
<evidence type="ECO:0000259" key="5">
    <source>
        <dbReference type="Pfam" id="PF02525"/>
    </source>
</evidence>
<accession>A0A0R2A474</accession>
<keyword evidence="2" id="KW-0285">Flavoprotein</keyword>
<dbReference type="Pfam" id="PF02525">
    <property type="entry name" value="Flavodoxin_2"/>
    <property type="match status" value="1"/>
</dbReference>
<dbReference type="InterPro" id="IPR052397">
    <property type="entry name" value="NADPH-QR_MdaB"/>
</dbReference>
<comment type="similarity">
    <text evidence="4">Belongs to the oxidoreductase MdaB family.</text>
</comment>
<dbReference type="PANTHER" id="PTHR46305">
    <property type="match status" value="1"/>
</dbReference>
<keyword evidence="7" id="KW-1185">Reference proteome</keyword>
<evidence type="ECO:0000256" key="3">
    <source>
        <dbReference type="ARBA" id="ARBA00022827"/>
    </source>
</evidence>
<evidence type="ECO:0000256" key="4">
    <source>
        <dbReference type="ARBA" id="ARBA00037981"/>
    </source>
</evidence>
<dbReference type="Gene3D" id="3.40.50.360">
    <property type="match status" value="1"/>
</dbReference>
<sequence>MHILIVNGSTPYPDAKGALTAALVQQYQQCCEQRGWSVETSLTGSFDIVEEQAKITRADLIIFQFPVYWYQVPSGLKRYLDEILTMDFAYYASEEYAHGPALTGKRYLISTTWAAPETATKAGGFLARHSLEEIFLPLALTMKFCGIEKVKEVPVSFWGVHDKTVKTDYEAVIKGVIGSIDPE</sequence>
<evidence type="ECO:0000313" key="7">
    <source>
        <dbReference type="Proteomes" id="UP000051733"/>
    </source>
</evidence>
<evidence type="ECO:0000313" key="6">
    <source>
        <dbReference type="EMBL" id="KRM62254.1"/>
    </source>
</evidence>
<dbReference type="Proteomes" id="UP000051733">
    <property type="component" value="Unassembled WGS sequence"/>
</dbReference>
<comment type="cofactor">
    <cofactor evidence="1">
        <name>FAD</name>
        <dbReference type="ChEBI" id="CHEBI:57692"/>
    </cofactor>
</comment>
<name>A0A0R2A474_9LACO</name>
<keyword evidence="3" id="KW-0274">FAD</keyword>
<dbReference type="OrthoDB" id="9798454at2"/>
<organism evidence="6 7">
    <name type="scientific">Paucilactobacillus vaccinostercus DSM 20634</name>
    <dbReference type="NCBI Taxonomy" id="1423813"/>
    <lineage>
        <taxon>Bacteria</taxon>
        <taxon>Bacillati</taxon>
        <taxon>Bacillota</taxon>
        <taxon>Bacilli</taxon>
        <taxon>Lactobacillales</taxon>
        <taxon>Lactobacillaceae</taxon>
        <taxon>Paucilactobacillus</taxon>
    </lineage>
</organism>
<protein>
    <submittedName>
        <fullName evidence="6">Modulator of drug activity B</fullName>
    </submittedName>
</protein>
<dbReference type="PATRIC" id="fig|1423813.3.peg.40"/>
<proteinExistence type="inferred from homology"/>
<dbReference type="STRING" id="1423813.FC26_GL000040"/>
<dbReference type="SUPFAM" id="SSF52218">
    <property type="entry name" value="Flavoproteins"/>
    <property type="match status" value="1"/>
</dbReference>
<comment type="caution">
    <text evidence="6">The sequence shown here is derived from an EMBL/GenBank/DDBJ whole genome shotgun (WGS) entry which is preliminary data.</text>
</comment>
<feature type="domain" description="Flavodoxin-like fold" evidence="5">
    <location>
        <begin position="1"/>
        <end position="155"/>
    </location>
</feature>
<evidence type="ECO:0000256" key="1">
    <source>
        <dbReference type="ARBA" id="ARBA00001974"/>
    </source>
</evidence>